<gene>
    <name evidence="8" type="ORF">DFI_05455</name>
</gene>
<dbReference type="GO" id="GO:0009306">
    <property type="term" value="P:protein secretion"/>
    <property type="evidence" value="ECO:0007669"/>
    <property type="project" value="InterPro"/>
</dbReference>
<dbReference type="KEGG" id="dfc:DFI_05455"/>
<evidence type="ECO:0000313" key="8">
    <source>
        <dbReference type="EMBL" id="ASN80520.1"/>
    </source>
</evidence>
<dbReference type="EMBL" id="CP021081">
    <property type="protein sequence ID" value="ASN80520.1"/>
    <property type="molecule type" value="Genomic_DNA"/>
</dbReference>
<evidence type="ECO:0000256" key="2">
    <source>
        <dbReference type="ARBA" id="ARBA00022692"/>
    </source>
</evidence>
<dbReference type="GO" id="GO:0005886">
    <property type="term" value="C:plasma membrane"/>
    <property type="evidence" value="ECO:0007669"/>
    <property type="project" value="InterPro"/>
</dbReference>
<keyword evidence="4 6" id="KW-0472">Membrane</keyword>
<name>A0A221SV60_9DEIO</name>
<feature type="domain" description="Translocation and assembly module TamB C-terminal" evidence="7">
    <location>
        <begin position="2864"/>
        <end position="3227"/>
    </location>
</feature>
<sequence length="3292" mass="336789">MNEDTPRPGGPSPTPDQPGSPPLPPARRRRAWPWVLGVLAALALVVAFAPALFGGLLLARLGEQAGVTAGRVTGPLWSPSLTDAALTQPGLSVQAGRAGVQVAAIDPLKRVVRLNVAVRDGQVNLKLKELFDGLGGGGGAGGGGGWQVLLNRVDVRDTRLTVDGKGVNVPDGQFGVSTAADGTIRVRGRTEEGDLNADVRVRDTAAGPQEYVVRLDADARVINHYWPAVTAGRLTGQYVFGNGPVKGEINLRGGALRVPDAGFVTVTDITGHATHEGDDIGLTLEGRGWDGPITARGGVSLRGGQENWTLTADARPTLHGLGRALGTDGQGDIDLRVTANGWSTVRVKAYVKAPEGTFAGVDMRDVQAEYTFLNRDGQSTPQTNDVAFSGTTLLAGTQEVQGRWAFGREGRLTWTGEFAGQPLDTRGDIDAQNVVAVSGRALGGPLSGTFALNGARIDAVLNPEYGDVRGRIAVRGTPQDLRGTLTGGQAGPFPLSGQATFGPAGLSADLGTVKLDLDPKLRGTWQVEGLAGAGLTLNGAGRLNVGTGDLNGWVAAQVPGVEDTLRGPLTMNFLQSRATFTAGRQVINWRGNRFGLLARDLRVAGGLTVNGNALYTTAGLVGGRLTATGNGLRLTGVGQGRTVNLRGSVNGVNVTADAETKAPFRTQARLDGTGIQATLSVQDGIRFTLNTAGARAQGVIDGQNWTAQGRVNLAALRPLVNVDDLTGTLDLNLRGLGGSARVNAAAQGARVQGVLTRAGGVATADLTAAAQGAVARLSGRVYPEVRVTGTVEAQGQRLNAALTGPYSALTARVTGRTTALTLGGVSLPAQAVNLTGTLTPAMTARGRWGDLNVTYSARTGLVGVQGTQALGVAGVSARVTGQATWGPGFQGQVNASGVTTDGEYRLSLRGPWSGLNVQARSRQGLRATGRLALPDLTYRLNVRGPLPDGLSVQGQIAGTGLDPRGTLTVFDAGGGSARVALRGLENFDVTAGRLSLGGQTVTGTLTARAGRLSGDLTAGPLRIVARDGRFTASGTFADHRVQAAGRLTLPSTVSNLTLNLDGPYLSGSARGDLTSLRGAVRFKGTTLGAAPAVVRVPGQVFPLTASVTPLRVSVGGLTWAGGTWSGAQSAAYALNGTPGRVRLTGSGAVLAAEPTGPLAGRVTLLPTLGGSLSTSLAPVVTGLPAELRRELVPGRLVARVAGTGAALSLSGTRYLGDPLGLNARLSWGQGLRVSGALTHPGTRVPVVLDGRNLSVQGAVLSGRALRPWLPGAQGTLALTLNVPDLNFDRAQGQADVNLSAQGQTARGQVSLRGGQLSANLSSTLAGRRVQARGPLYPRADAVLTMDGVQGTLTGDARRELRLVAAGTFERQPLTLRVTAAGLTNGRGLVTATGTVLGANLDVRAAQGRGAGLAAWAVDGQLSVPDLRPLAGTDGRLAATLGGTLADLRASVSGQAAGVGFAGPVRYAGGSLSVSGVRASRDGVQAVATGTVFPTLNLQARAQLDLGLPGTYTAQVGGSFSRPRVDVQGVMRNAPQGLQAGGSRVAARLSGKDWRATFTGAPLSGTVRGQLGANALGGLLDAALTVNAPFLAEGAAVRLSGTTGWNAKAGWKGSLRAVGDLGGEALDAFLDGRGALDVTARLGTGTREANLRAQLPASLPFRPGGTVALSAFDVGALWGRAGQLAVSGQGTLGGRTWAALEARFAGRVADTAGELSGDLGLNYRAGNVDVRLAGPRVQGGGTLQDGVYRASLRAEAFNAARLLPAGLDLRRLSFAGSAEVRGTLARGPELVTLRGVAVQGEHAQAGPFTLFGSGEYREGAAGQPGVLSAALAGSLRGGALRLDGSLPSGVRLTVRDVPLVYPGAASLGEGQLTTDLTLRGTVQDPAVEGTLTARTRDLDARATVAGRLRNPDLTARITLLGDTSGTLYAQASGLDLARGTAQVRVYGAAAQGEARVNLDLNGTWPALRGTLTARLNGLDDPVTLTGDGQGGFDLTAGRLGGGRVALARGSGFVPLVSGSLALTPLPLVDGTGDLRLNVALSGPVTDVQLAGTLAAPRVTAFGVTLENLTGTLAGPLSRLTGTVRQGGRTVATLADSTLTLTDLRAQAAGSTVSLSGPVTLAGEADLTASATGTFGGTVKAAYRAGQLSLDGAVTGPQDLRAALNVKASQTAGWSGKVRLTGGPAGVLTDPADLSVGGPFAHPRLDGPAGVLGAGVRVLATTDGVQLRFVDGRGAAASGVLSLRPDENGEWVWGGAASLTRPELSLSVTPTGPVADPQVLLSVRRGEWQVSGSGSLRRADLSVSDGEREGTLVWTGERIAANLPGLNLARLGLEGVSGVVTATGEVTTGTQDGVVNVNVRGLSTPAELPYLGVDLRGDVQARVTLDGGRPSVTGVAQLPAGTLNLSARQTPQGPWVGQASGTLRRTEPAQGAAAGRSGTLAVNVTASSTGLSGTVNASTYPLDIAGQRLSVNGAVQLQGQTFDLDVVARSTLTADAAGQARIRGSGGLADLIPALQGVLAVRPTDAGYSLNAVLDELNIADLKLAPALSGRVNGEFNLREGGGTFRLESAALRVGAKTLSARLEGTQVSGDWRIRGLLGESEFTAGLSGGEVYGQGNLYALPLGAVVGALTGSTPGEGVVTGVARFRFPLADPLAGTLVVVAERIRVSATSGEGEARVTETLLGSGTLDFAARELRRVNIQLSGAGTWDVRGQYTRESVELSAKFTGTTFTPVLQLVPALAGLDPSLKGTLTLSAAGTYDRPRGQVNVENLSGTLAGLSLQVPAFAGLLPDSGAFSGAGRVKTGGTVGADGEVKVAGQLTLGKLGGTRVTFGGLLAPQALGALPDTTLALSQGENDTWRLDAQSRSTNPVTGAGSLTLTGVLAPRWDLTLQARNYNLPISLIYARESALNADLRAVDDGTQVRVTGALDFIRLTLGRVNAVNVIPAPGRTTSTDTSQGAVDYASPLPEELTTFPRPRDPNAGEERPALPLLERLVFDDVAIRAPNGIRVDENLARAEFSGNLVLSGTGARPLLTGQITAQRGTLTLRENDFTITSGAVQFDGTGLFPTFDLTATGQVTAVTTGQRVPVTLNVKGQFVARSDGVNALDLTTTLSCAGGNACLDPDTRLAYTEAELYALVATGVPNLTALPGNLAAVGTSAVQTALNLFVLGELERNIARAFGLDVFRFTPNIDAVTGELGATFTVGSYLTRSLYLQYQVDLKGNGLFGATYTTPDNRFTFKVSTPLTGLNLESIKPSFSAGWNFSDRTTFTVALENDEDKATIKFGVTFRIYPRY</sequence>
<proteinExistence type="predicted"/>
<keyword evidence="9" id="KW-1185">Reference proteome</keyword>
<evidence type="ECO:0000256" key="4">
    <source>
        <dbReference type="ARBA" id="ARBA00023136"/>
    </source>
</evidence>
<dbReference type="STRING" id="317577.GCA_000419625_00058"/>
<feature type="compositionally biased region" description="Pro residues" evidence="5">
    <location>
        <begin position="8"/>
        <end position="25"/>
    </location>
</feature>
<protein>
    <submittedName>
        <fullName evidence="8">Translocation/assembly module TamB</fullName>
    </submittedName>
</protein>
<evidence type="ECO:0000256" key="5">
    <source>
        <dbReference type="SAM" id="MobiDB-lite"/>
    </source>
</evidence>
<dbReference type="Proteomes" id="UP000259030">
    <property type="component" value="Chromosome"/>
</dbReference>
<evidence type="ECO:0000256" key="1">
    <source>
        <dbReference type="ARBA" id="ARBA00004167"/>
    </source>
</evidence>
<evidence type="ECO:0000259" key="7">
    <source>
        <dbReference type="Pfam" id="PF04357"/>
    </source>
</evidence>
<dbReference type="Pfam" id="PF04357">
    <property type="entry name" value="TamB"/>
    <property type="match status" value="1"/>
</dbReference>
<dbReference type="RefSeq" id="WP_081425784.1">
    <property type="nucleotide sequence ID" value="NZ_CP021081.1"/>
</dbReference>
<keyword evidence="2 6" id="KW-0812">Transmembrane</keyword>
<organism evidence="8 9">
    <name type="scientific">Deinococcus ficus</name>
    <dbReference type="NCBI Taxonomy" id="317577"/>
    <lineage>
        <taxon>Bacteria</taxon>
        <taxon>Thermotogati</taxon>
        <taxon>Deinococcota</taxon>
        <taxon>Deinococci</taxon>
        <taxon>Deinococcales</taxon>
        <taxon>Deinococcaceae</taxon>
        <taxon>Deinococcus</taxon>
    </lineage>
</organism>
<dbReference type="InterPro" id="IPR007452">
    <property type="entry name" value="TamB_C"/>
</dbReference>
<keyword evidence="3 6" id="KW-1133">Transmembrane helix</keyword>
<feature type="region of interest" description="Disordered" evidence="5">
    <location>
        <begin position="1"/>
        <end position="26"/>
    </location>
</feature>
<reference evidence="8 9" key="1">
    <citation type="submission" date="2017-05" db="EMBL/GenBank/DDBJ databases">
        <title>The complete genome sequence of Deinococcus ficus isolated from the rhizosphere of the Ficus religiosa L. in Taiwan.</title>
        <authorList>
            <person name="Wu K.-M."/>
            <person name="Liao T.-L."/>
            <person name="Liu Y.-M."/>
            <person name="Young C.-C."/>
            <person name="Tsai S.-F."/>
        </authorList>
    </citation>
    <scope>NUCLEOTIDE SEQUENCE [LARGE SCALE GENOMIC DNA]</scope>
    <source>
        <strain evidence="8 9">CC-FR2-10</strain>
    </source>
</reference>
<evidence type="ECO:0000313" key="9">
    <source>
        <dbReference type="Proteomes" id="UP000259030"/>
    </source>
</evidence>
<comment type="subcellular location">
    <subcellularLocation>
        <location evidence="1">Membrane</location>
        <topology evidence="1">Single-pass membrane protein</topology>
    </subcellularLocation>
</comment>
<feature type="transmembrane region" description="Helical" evidence="6">
    <location>
        <begin position="34"/>
        <end position="58"/>
    </location>
</feature>
<accession>A0A221SV60</accession>
<evidence type="ECO:0000256" key="6">
    <source>
        <dbReference type="SAM" id="Phobius"/>
    </source>
</evidence>
<evidence type="ECO:0000256" key="3">
    <source>
        <dbReference type="ARBA" id="ARBA00022989"/>
    </source>
</evidence>